<dbReference type="AlphaFoldDB" id="A0A4P6F4G6"/>
<evidence type="ECO:0000313" key="2">
    <source>
        <dbReference type="EMBL" id="QAY70195.1"/>
    </source>
</evidence>
<keyword evidence="3" id="KW-1185">Reference proteome</keyword>
<dbReference type="SUPFAM" id="SSF54593">
    <property type="entry name" value="Glyoxalase/Bleomycin resistance protein/Dihydroxybiphenyl dioxygenase"/>
    <property type="match status" value="1"/>
</dbReference>
<dbReference type="PIRSF" id="PIRSF021700">
    <property type="entry name" value="3_dmu_93_MTrfase"/>
    <property type="match status" value="1"/>
</dbReference>
<dbReference type="PANTHER" id="PTHR33990">
    <property type="entry name" value="PROTEIN YJDN-RELATED"/>
    <property type="match status" value="1"/>
</dbReference>
<dbReference type="RefSeq" id="WP_129187701.1">
    <property type="nucleotide sequence ID" value="NZ_CP035493.1"/>
</dbReference>
<feature type="domain" description="PhnB-like" evidence="1">
    <location>
        <begin position="5"/>
        <end position="118"/>
    </location>
</feature>
<dbReference type="EMBL" id="CP035493">
    <property type="protein sequence ID" value="QAY70195.1"/>
    <property type="molecule type" value="Genomic_DNA"/>
</dbReference>
<proteinExistence type="predicted"/>
<dbReference type="InterPro" id="IPR009725">
    <property type="entry name" value="3_dmu_93_MTrfase"/>
</dbReference>
<gene>
    <name evidence="2" type="ORF">ET471_09235</name>
</gene>
<dbReference type="OrthoDB" id="9806473at2"/>
<evidence type="ECO:0000313" key="3">
    <source>
        <dbReference type="Proteomes" id="UP000292118"/>
    </source>
</evidence>
<evidence type="ECO:0000259" key="1">
    <source>
        <dbReference type="Pfam" id="PF06983"/>
    </source>
</evidence>
<name>A0A4P6F4G6_9MICO</name>
<dbReference type="KEGG" id="xya:ET471_09235"/>
<dbReference type="CDD" id="cd06588">
    <property type="entry name" value="PhnB_like"/>
    <property type="match status" value="1"/>
</dbReference>
<dbReference type="Pfam" id="PF06983">
    <property type="entry name" value="3-dmu-9_3-mt"/>
    <property type="match status" value="1"/>
</dbReference>
<dbReference type="Gene3D" id="3.10.180.10">
    <property type="entry name" value="2,3-Dihydroxybiphenyl 1,2-Dioxygenase, domain 1"/>
    <property type="match status" value="1"/>
</dbReference>
<protein>
    <submittedName>
        <fullName evidence="2">VOC family protein</fullName>
    </submittedName>
</protein>
<dbReference type="InterPro" id="IPR028973">
    <property type="entry name" value="PhnB-like"/>
</dbReference>
<reference evidence="2 3" key="1">
    <citation type="submission" date="2019-01" db="EMBL/GenBank/DDBJ databases">
        <title>Genome sequencing of strain FW10M-9.</title>
        <authorList>
            <person name="Heo J."/>
            <person name="Kim S.-J."/>
            <person name="Kim J.-S."/>
            <person name="Hong S.-B."/>
            <person name="Kwon S.-W."/>
        </authorList>
    </citation>
    <scope>NUCLEOTIDE SEQUENCE [LARGE SCALE GENOMIC DNA]</scope>
    <source>
        <strain evidence="2 3">FW10M-9</strain>
    </source>
</reference>
<dbReference type="PANTHER" id="PTHR33990:SF2">
    <property type="entry name" value="PHNB-LIKE DOMAIN-CONTAINING PROTEIN"/>
    <property type="match status" value="1"/>
</dbReference>
<organism evidence="2 3">
    <name type="scientific">Xylanimonas protaetiae</name>
    <dbReference type="NCBI Taxonomy" id="2509457"/>
    <lineage>
        <taxon>Bacteria</taxon>
        <taxon>Bacillati</taxon>
        <taxon>Actinomycetota</taxon>
        <taxon>Actinomycetes</taxon>
        <taxon>Micrococcales</taxon>
        <taxon>Promicromonosporaceae</taxon>
        <taxon>Xylanimonas</taxon>
    </lineage>
</organism>
<accession>A0A4P6F4G6</accession>
<sequence>MGIVRPHLWFAKDAEKAAAFYASVIPNSRVTHVVNAPAGVPDVAEGEPFIVNMELDGMPVDMINAGSAFTLDEAFSFVVDCDDQEQVDHYWEALTADGGEPGQCGWLTDRFGVSWQVVPKEIEKIFGDYSSEGSKRALAAMLTMTKLDIAALEAAARA</sequence>
<dbReference type="Proteomes" id="UP000292118">
    <property type="component" value="Chromosome"/>
</dbReference>
<dbReference type="InterPro" id="IPR029068">
    <property type="entry name" value="Glyas_Bleomycin-R_OHBP_Dase"/>
</dbReference>